<dbReference type="InterPro" id="IPR009875">
    <property type="entry name" value="PilZ_domain"/>
</dbReference>
<accession>C6BZJ3</accession>
<evidence type="ECO:0000313" key="3">
    <source>
        <dbReference type="Proteomes" id="UP000002601"/>
    </source>
</evidence>
<proteinExistence type="predicted"/>
<keyword evidence="3" id="KW-1185">Reference proteome</keyword>
<evidence type="ECO:0000259" key="1">
    <source>
        <dbReference type="Pfam" id="PF07238"/>
    </source>
</evidence>
<dbReference type="OrthoDB" id="5453332at2"/>
<dbReference type="Pfam" id="PF07238">
    <property type="entry name" value="PilZ"/>
    <property type="match status" value="1"/>
</dbReference>
<dbReference type="HOGENOM" id="CLU_111941_0_0_7"/>
<organism evidence="2 3">
    <name type="scientific">Maridesulfovibrio salexigens (strain ATCC 14822 / DSM 2638 / NCIMB 8403 / VKM B-1763)</name>
    <name type="common">Desulfovibrio salexigens</name>
    <dbReference type="NCBI Taxonomy" id="526222"/>
    <lineage>
        <taxon>Bacteria</taxon>
        <taxon>Pseudomonadati</taxon>
        <taxon>Thermodesulfobacteriota</taxon>
        <taxon>Desulfovibrionia</taxon>
        <taxon>Desulfovibrionales</taxon>
        <taxon>Desulfovibrionaceae</taxon>
        <taxon>Maridesulfovibrio</taxon>
    </lineage>
</organism>
<dbReference type="eggNOG" id="ENOG5031AFF">
    <property type="taxonomic scope" value="Bacteria"/>
</dbReference>
<sequence length="164" mass="18625">MQTPCCDRNRILSVSSGLPTIRTLEKYKHAIFLDDHENFLCNCLNRKHSTAGPACPINVNIETEISLEDDPAMAQSINGTIHHLSEEGCSFHTNADLKNNDFIYLKISSLNNRLPIFCGLYTENCVHRCSCGFRVKFLDIKDDQKKEIRSIIEHSNIDENRLAS</sequence>
<dbReference type="EMBL" id="CP001649">
    <property type="protein sequence ID" value="ACS80830.1"/>
    <property type="molecule type" value="Genomic_DNA"/>
</dbReference>
<name>C6BZJ3_MARSD</name>
<gene>
    <name evidence="2" type="ordered locus">Desal_2777</name>
</gene>
<dbReference type="KEGG" id="dsa:Desal_2777"/>
<evidence type="ECO:0000313" key="2">
    <source>
        <dbReference type="EMBL" id="ACS80830.1"/>
    </source>
</evidence>
<dbReference type="Proteomes" id="UP000002601">
    <property type="component" value="Chromosome"/>
</dbReference>
<dbReference type="GO" id="GO:0035438">
    <property type="term" value="F:cyclic-di-GMP binding"/>
    <property type="evidence" value="ECO:0007669"/>
    <property type="project" value="InterPro"/>
</dbReference>
<dbReference type="RefSeq" id="WP_015852646.1">
    <property type="nucleotide sequence ID" value="NC_012881.1"/>
</dbReference>
<feature type="domain" description="PilZ" evidence="1">
    <location>
        <begin position="61"/>
        <end position="153"/>
    </location>
</feature>
<dbReference type="AlphaFoldDB" id="C6BZJ3"/>
<protein>
    <recommendedName>
        <fullName evidence="1">PilZ domain-containing protein</fullName>
    </recommendedName>
</protein>
<reference evidence="2 3" key="1">
    <citation type="submission" date="2009-06" db="EMBL/GenBank/DDBJ databases">
        <title>Complete sequence of Desulfovibrio salexigens DSM 2638.</title>
        <authorList>
            <consortium name="US DOE Joint Genome Institute"/>
            <person name="Lucas S."/>
            <person name="Copeland A."/>
            <person name="Lapidus A."/>
            <person name="Glavina del Rio T."/>
            <person name="Tice H."/>
            <person name="Bruce D."/>
            <person name="Goodwin L."/>
            <person name="Pitluck S."/>
            <person name="Munk A.C."/>
            <person name="Brettin T."/>
            <person name="Detter J.C."/>
            <person name="Han C."/>
            <person name="Tapia R."/>
            <person name="Larimer F."/>
            <person name="Land M."/>
            <person name="Hauser L."/>
            <person name="Kyrpides N."/>
            <person name="Anderson I."/>
            <person name="Wall J.D."/>
            <person name="Arkin A.P."/>
            <person name="Dehal P."/>
            <person name="Chivian D."/>
            <person name="Giles B."/>
            <person name="Hazen T.C."/>
        </authorList>
    </citation>
    <scope>NUCLEOTIDE SEQUENCE [LARGE SCALE GENOMIC DNA]</scope>
    <source>
        <strain evidence="3">ATCC 14822 / DSM 2638 / NCIMB 8403 / VKM B-1763</strain>
    </source>
</reference>